<protein>
    <recommendedName>
        <fullName evidence="3">DUF4062 domain-containing protein</fullName>
    </recommendedName>
</protein>
<dbReference type="Proteomes" id="UP001595833">
    <property type="component" value="Unassembled WGS sequence"/>
</dbReference>
<evidence type="ECO:0000313" key="2">
    <source>
        <dbReference type="Proteomes" id="UP001595833"/>
    </source>
</evidence>
<proteinExistence type="predicted"/>
<dbReference type="EMBL" id="JBHSJB010000018">
    <property type="protein sequence ID" value="MFC5056238.1"/>
    <property type="molecule type" value="Genomic_DNA"/>
</dbReference>
<evidence type="ECO:0000313" key="1">
    <source>
        <dbReference type="EMBL" id="MFC5056238.1"/>
    </source>
</evidence>
<comment type="caution">
    <text evidence="1">The sequence shown here is derived from an EMBL/GenBank/DDBJ whole genome shotgun (WGS) entry which is preliminary data.</text>
</comment>
<organism evidence="1 2">
    <name type="scientific">Saccharothrix xinjiangensis</name>
    <dbReference type="NCBI Taxonomy" id="204798"/>
    <lineage>
        <taxon>Bacteria</taxon>
        <taxon>Bacillati</taxon>
        <taxon>Actinomycetota</taxon>
        <taxon>Actinomycetes</taxon>
        <taxon>Pseudonocardiales</taxon>
        <taxon>Pseudonocardiaceae</taxon>
        <taxon>Saccharothrix</taxon>
    </lineage>
</organism>
<reference evidence="2" key="1">
    <citation type="journal article" date="2019" name="Int. J. Syst. Evol. Microbiol.">
        <title>The Global Catalogue of Microorganisms (GCM) 10K type strain sequencing project: providing services to taxonomists for standard genome sequencing and annotation.</title>
        <authorList>
            <consortium name="The Broad Institute Genomics Platform"/>
            <consortium name="The Broad Institute Genome Sequencing Center for Infectious Disease"/>
            <person name="Wu L."/>
            <person name="Ma J."/>
        </authorList>
    </citation>
    <scope>NUCLEOTIDE SEQUENCE [LARGE SCALE GENOMIC DNA]</scope>
    <source>
        <strain evidence="2">KCTC 12848</strain>
    </source>
</reference>
<accession>A0ABV9Y3X2</accession>
<evidence type="ECO:0008006" key="3">
    <source>
        <dbReference type="Google" id="ProtNLM"/>
    </source>
</evidence>
<gene>
    <name evidence="1" type="ORF">ACFPFM_21075</name>
</gene>
<keyword evidence="2" id="KW-1185">Reference proteome</keyword>
<name>A0ABV9Y3X2_9PSEU</name>
<dbReference type="RefSeq" id="WP_344040716.1">
    <property type="nucleotide sequence ID" value="NZ_BAAAKE010000024.1"/>
</dbReference>
<sequence length="341" mass="37493">MGDSRRITVFVSSPGDVAEERAQCGRVVEELNTILGALAPERDVRLELVRWETHTHPDLGDHPQRVVDEQLGADFDVFVGIMWSRFGTPTWLAGSGTEHEFRDAHAGWRARRRPAHVLFYFCEAPVDDPDDGEREAILAFRRELERIGLVGVYDDRAAFADKVRRDLVLVLGRILHGHRRPAGAVSGADLEIARARVTGPAAEYDRVRETTAPGPDRTRRLEVVASTLRTLARSTSPLLPELVASGSAGTRLAAVCALQALPDVRYLDWLARRFDGDQPFIAYHAGMALLTAARELSAVHPHRLAGALELAEALVARLSPTSDRATAVRAARVAFEEGRSP</sequence>